<protein>
    <submittedName>
        <fullName evidence="2">Uncharacterized protein</fullName>
    </submittedName>
</protein>
<reference evidence="2 3" key="1">
    <citation type="submission" date="2021-03" db="EMBL/GenBank/DDBJ databases">
        <title>Sequencing the genomes of 1000 actinobacteria strains.</title>
        <authorList>
            <person name="Klenk H.-P."/>
        </authorList>
    </citation>
    <scope>NUCLEOTIDE SEQUENCE [LARGE SCALE GENOMIC DNA]</scope>
    <source>
        <strain evidence="2 3">DSM 13468</strain>
    </source>
</reference>
<keyword evidence="3" id="KW-1185">Reference proteome</keyword>
<dbReference type="RefSeq" id="WP_210098871.1">
    <property type="nucleotide sequence ID" value="NZ_BAAAIO010000002.1"/>
</dbReference>
<sequence length="50" mass="5042">MIGSLEIAQAQVLAARASSGAPQAGVDADAMHDETEPGVAGDATREEEMS</sequence>
<dbReference type="EMBL" id="JAGIOA010000001">
    <property type="protein sequence ID" value="MBP2379873.1"/>
    <property type="molecule type" value="Genomic_DNA"/>
</dbReference>
<evidence type="ECO:0000313" key="2">
    <source>
        <dbReference type="EMBL" id="MBP2379873.1"/>
    </source>
</evidence>
<evidence type="ECO:0000313" key="3">
    <source>
        <dbReference type="Proteomes" id="UP000703720"/>
    </source>
</evidence>
<evidence type="ECO:0000256" key="1">
    <source>
        <dbReference type="SAM" id="MobiDB-lite"/>
    </source>
</evidence>
<comment type="caution">
    <text evidence="2">The sequence shown here is derived from an EMBL/GenBank/DDBJ whole genome shotgun (WGS) entry which is preliminary data.</text>
</comment>
<accession>A0ABS4WUJ0</accession>
<feature type="region of interest" description="Disordered" evidence="1">
    <location>
        <begin position="14"/>
        <end position="50"/>
    </location>
</feature>
<name>A0ABS4WUJ0_9MICO</name>
<organism evidence="2 3">
    <name type="scientific">Microbacterium phyllosphaerae</name>
    <dbReference type="NCBI Taxonomy" id="124798"/>
    <lineage>
        <taxon>Bacteria</taxon>
        <taxon>Bacillati</taxon>
        <taxon>Actinomycetota</taxon>
        <taxon>Actinomycetes</taxon>
        <taxon>Micrococcales</taxon>
        <taxon>Microbacteriaceae</taxon>
        <taxon>Microbacterium</taxon>
    </lineage>
</organism>
<gene>
    <name evidence="2" type="ORF">JOF42_003368</name>
</gene>
<proteinExistence type="predicted"/>
<dbReference type="Proteomes" id="UP000703720">
    <property type="component" value="Unassembled WGS sequence"/>
</dbReference>